<organism evidence="2 3">
    <name type="scientific">Nitrosococcus oceani C-27</name>
    <dbReference type="NCBI Taxonomy" id="314279"/>
    <lineage>
        <taxon>Bacteria</taxon>
        <taxon>Pseudomonadati</taxon>
        <taxon>Pseudomonadota</taxon>
        <taxon>Gammaproteobacteria</taxon>
        <taxon>Chromatiales</taxon>
        <taxon>Chromatiaceae</taxon>
        <taxon>Nitrosococcus</taxon>
    </lineage>
</organism>
<feature type="compositionally biased region" description="Polar residues" evidence="1">
    <location>
        <begin position="120"/>
        <end position="130"/>
    </location>
</feature>
<dbReference type="AlphaFoldDB" id="A0A0E2Z7X4"/>
<dbReference type="EMBL" id="JPGN01000043">
    <property type="protein sequence ID" value="KFI19685.1"/>
    <property type="molecule type" value="Genomic_DNA"/>
</dbReference>
<evidence type="ECO:0000313" key="3">
    <source>
        <dbReference type="Proteomes" id="UP000028839"/>
    </source>
</evidence>
<dbReference type="InterPro" id="IPR046038">
    <property type="entry name" value="DUF5996"/>
</dbReference>
<reference evidence="2 3" key="1">
    <citation type="submission" date="2014-07" db="EMBL/GenBank/DDBJ databases">
        <title>Comparative analysis of Nitrosococcus oceani genome inventories of strains from Pacific and Atlantic gyres.</title>
        <authorList>
            <person name="Lim C.K."/>
            <person name="Wang L."/>
            <person name="Sayavedra-Soto L.A."/>
            <person name="Klotz M.G."/>
        </authorList>
    </citation>
    <scope>NUCLEOTIDE SEQUENCE [LARGE SCALE GENOMIC DNA]</scope>
    <source>
        <strain evidence="2 3">C-27</strain>
    </source>
</reference>
<accession>A0A0E2Z7X4</accession>
<name>A0A0E2Z7X4_9GAMM</name>
<evidence type="ECO:0008006" key="4">
    <source>
        <dbReference type="Google" id="ProtNLM"/>
    </source>
</evidence>
<comment type="caution">
    <text evidence="2">The sequence shown here is derived from an EMBL/GenBank/DDBJ whole genome shotgun (WGS) entry which is preliminary data.</text>
</comment>
<dbReference type="HOGENOM" id="CLU_054566_0_0_6"/>
<dbReference type="OrthoDB" id="9800945at2"/>
<sequence length="318" mass="34913">MTHTTSQKAASWPEIPYVAWAETCGALHLFTQIVGKYRLAHTPWVNHSWHATLYANGRGLTTALIPDGPDGVEVMFDFLDHRVVAETPGHESVSFALEPMSVAEFHQRFVELINTVGGNPQFHGQPNEIPNPTPFEDDTRSRPYDADAVQRFHQALVLISQVFQQFRTGFIGKVSPVHLFWGSLDLAVTRFSGRPAPEHPGGVPELPDEITREAYSHEVSSAGFWPGGGPIEAAAFYSYAYPTPAGFDAATVMPADAYYDKNAGEFILPYEAVRAASDPEKVLLSFLESTYTAAAELGGWDRSSLECPTGKPLIPRPI</sequence>
<proteinExistence type="predicted"/>
<protein>
    <recommendedName>
        <fullName evidence="4">Ava_C0101 and related proteins</fullName>
    </recommendedName>
</protein>
<evidence type="ECO:0000313" key="2">
    <source>
        <dbReference type="EMBL" id="KFI19685.1"/>
    </source>
</evidence>
<dbReference type="Pfam" id="PF19459">
    <property type="entry name" value="DUF5996"/>
    <property type="match status" value="1"/>
</dbReference>
<evidence type="ECO:0000256" key="1">
    <source>
        <dbReference type="SAM" id="MobiDB-lite"/>
    </source>
</evidence>
<feature type="region of interest" description="Disordered" evidence="1">
    <location>
        <begin position="120"/>
        <end position="140"/>
    </location>
</feature>
<dbReference type="Proteomes" id="UP000028839">
    <property type="component" value="Unassembled WGS sequence"/>
</dbReference>
<gene>
    <name evidence="2" type="ORF">IB75_07700</name>
</gene>